<accession>A0A8J4DIY3</accession>
<sequence length="100" mass="11151">MAIVSFVLRTRGLRWLLDRRLCEIRYTSARGRAVALPVAYRRAGEGALLVTVGRAGRKTWWRHFRHGPRPCRVLLRGRVVPATAEAVGTAPVTVFVTLTG</sequence>
<dbReference type="RefSeq" id="WP_203938117.1">
    <property type="nucleotide sequence ID" value="NZ_BAAAGJ010000005.1"/>
</dbReference>
<dbReference type="Proteomes" id="UP000652013">
    <property type="component" value="Unassembled WGS sequence"/>
</dbReference>
<reference evidence="1" key="1">
    <citation type="submission" date="2021-01" db="EMBL/GenBank/DDBJ databases">
        <title>Whole genome shotgun sequence of Spirilliplanes yamanashiensis NBRC 15828.</title>
        <authorList>
            <person name="Komaki H."/>
            <person name="Tamura T."/>
        </authorList>
    </citation>
    <scope>NUCLEOTIDE SEQUENCE</scope>
    <source>
        <strain evidence="1">NBRC 15828</strain>
    </source>
</reference>
<dbReference type="AlphaFoldDB" id="A0A8J4DIY3"/>
<protein>
    <recommendedName>
        <fullName evidence="3">DUF385 domain-containing protein</fullName>
    </recommendedName>
</protein>
<comment type="caution">
    <text evidence="1">The sequence shown here is derived from an EMBL/GenBank/DDBJ whole genome shotgun (WGS) entry which is preliminary data.</text>
</comment>
<name>A0A8J4DIY3_9ACTN</name>
<keyword evidence="2" id="KW-1185">Reference proteome</keyword>
<evidence type="ECO:0000313" key="2">
    <source>
        <dbReference type="Proteomes" id="UP000652013"/>
    </source>
</evidence>
<evidence type="ECO:0008006" key="3">
    <source>
        <dbReference type="Google" id="ProtNLM"/>
    </source>
</evidence>
<evidence type="ECO:0000313" key="1">
    <source>
        <dbReference type="EMBL" id="GIJ02819.1"/>
    </source>
</evidence>
<gene>
    <name evidence="1" type="ORF">Sya03_21710</name>
</gene>
<organism evidence="1 2">
    <name type="scientific">Spirilliplanes yamanashiensis</name>
    <dbReference type="NCBI Taxonomy" id="42233"/>
    <lineage>
        <taxon>Bacteria</taxon>
        <taxon>Bacillati</taxon>
        <taxon>Actinomycetota</taxon>
        <taxon>Actinomycetes</taxon>
        <taxon>Micromonosporales</taxon>
        <taxon>Micromonosporaceae</taxon>
        <taxon>Spirilliplanes</taxon>
    </lineage>
</organism>
<proteinExistence type="predicted"/>
<dbReference type="EMBL" id="BOOY01000016">
    <property type="protein sequence ID" value="GIJ02819.1"/>
    <property type="molecule type" value="Genomic_DNA"/>
</dbReference>